<dbReference type="GO" id="GO:0000160">
    <property type="term" value="P:phosphorelay signal transduction system"/>
    <property type="evidence" value="ECO:0007669"/>
    <property type="project" value="InterPro"/>
</dbReference>
<dbReference type="SMART" id="SM00086">
    <property type="entry name" value="PAC"/>
    <property type="match status" value="1"/>
</dbReference>
<dbReference type="InterPro" id="IPR035965">
    <property type="entry name" value="PAS-like_dom_sf"/>
</dbReference>
<dbReference type="SMART" id="SM00091">
    <property type="entry name" value="PAS"/>
    <property type="match status" value="1"/>
</dbReference>
<dbReference type="EMBL" id="JELX01002558">
    <property type="protein sequence ID" value="KYF54998.1"/>
    <property type="molecule type" value="Genomic_DNA"/>
</dbReference>
<dbReference type="PROSITE" id="PS50801">
    <property type="entry name" value="STAS"/>
    <property type="match status" value="1"/>
</dbReference>
<organism evidence="6 7">
    <name type="scientific">Sorangium cellulosum</name>
    <name type="common">Polyangium cellulosum</name>
    <dbReference type="NCBI Taxonomy" id="56"/>
    <lineage>
        <taxon>Bacteria</taxon>
        <taxon>Pseudomonadati</taxon>
        <taxon>Myxococcota</taxon>
        <taxon>Polyangia</taxon>
        <taxon>Polyangiales</taxon>
        <taxon>Polyangiaceae</taxon>
        <taxon>Sorangium</taxon>
    </lineage>
</organism>
<feature type="domain" description="PAC" evidence="4">
    <location>
        <begin position="215"/>
        <end position="267"/>
    </location>
</feature>
<feature type="modified residue" description="4-aspartylphosphate" evidence="2">
    <location>
        <position position="57"/>
    </location>
</feature>
<dbReference type="Pfam" id="PF08447">
    <property type="entry name" value="PAS_3"/>
    <property type="match status" value="1"/>
</dbReference>
<evidence type="ECO:0000313" key="7">
    <source>
        <dbReference type="Proteomes" id="UP000075604"/>
    </source>
</evidence>
<feature type="domain" description="Response regulatory" evidence="3">
    <location>
        <begin position="6"/>
        <end position="122"/>
    </location>
</feature>
<dbReference type="PROSITE" id="PS50110">
    <property type="entry name" value="RESPONSE_REGULATORY"/>
    <property type="match status" value="1"/>
</dbReference>
<dbReference type="InterPro" id="IPR000014">
    <property type="entry name" value="PAS"/>
</dbReference>
<dbReference type="PROSITE" id="PS50096">
    <property type="entry name" value="IQ"/>
    <property type="match status" value="1"/>
</dbReference>
<dbReference type="SUPFAM" id="SSF52091">
    <property type="entry name" value="SpoIIaa-like"/>
    <property type="match status" value="1"/>
</dbReference>
<gene>
    <name evidence="6" type="ORF">BE04_38560</name>
</gene>
<dbReference type="InterPro" id="IPR011006">
    <property type="entry name" value="CheY-like_superfamily"/>
</dbReference>
<dbReference type="SMART" id="SM00448">
    <property type="entry name" value="REC"/>
    <property type="match status" value="1"/>
</dbReference>
<evidence type="ECO:0000259" key="5">
    <source>
        <dbReference type="PROSITE" id="PS50801"/>
    </source>
</evidence>
<dbReference type="Gene3D" id="3.30.450.20">
    <property type="entry name" value="PAS domain"/>
    <property type="match status" value="1"/>
</dbReference>
<dbReference type="InterPro" id="IPR000700">
    <property type="entry name" value="PAS-assoc_C"/>
</dbReference>
<evidence type="ECO:0008006" key="8">
    <source>
        <dbReference type="Google" id="ProtNLM"/>
    </source>
</evidence>
<keyword evidence="1 2" id="KW-0597">Phosphoprotein</keyword>
<dbReference type="CDD" id="cd00130">
    <property type="entry name" value="PAS"/>
    <property type="match status" value="1"/>
</dbReference>
<dbReference type="InterPro" id="IPR051932">
    <property type="entry name" value="Bact_StressResp_Reg"/>
</dbReference>
<dbReference type="Pfam" id="PF00072">
    <property type="entry name" value="Response_reg"/>
    <property type="match status" value="1"/>
</dbReference>
<accession>A0A150PHS4</accession>
<sequence>MGTPLRVLLVEDSEQDARLILRELKRGSYDPSHERVHTPEGMTEALSRQAYDVVLCDHSMPRFDSLAALRMIKERGLDLPFIIVSGSIGETTVAEVMRSGANDYVLKSELRRLAPAIERSLRDVAERAERRRAEVALKESEERFALAVQGSRDGLWDWDLAAGGAYYSERFKDILGCQDGELGVSIESFLGLVDEEDRDRVEAALRGHLARRGSYDVEFRRRTAAGELRWLCSRGQALWDEQGRATRMAGSLSDITARKRAEAVLLDKLDIIERQQEAIRQLSTPIIEVWEGVITMPVFGSVDERRAEQMMEVLLQAIMRTRCRSAIIDLTGADGIDHRTGDHIVRLVRAVELLGVRGIVVGIRPEVAQTIVSLGVDLSRISTLANLRDALVRCMQAPARREWRR</sequence>
<evidence type="ECO:0000259" key="4">
    <source>
        <dbReference type="PROSITE" id="PS50113"/>
    </source>
</evidence>
<dbReference type="InterPro" id="IPR013655">
    <property type="entry name" value="PAS_fold_3"/>
</dbReference>
<name>A0A150PHS4_SORCE</name>
<proteinExistence type="predicted"/>
<dbReference type="NCBIfam" id="TIGR00229">
    <property type="entry name" value="sensory_box"/>
    <property type="match status" value="1"/>
</dbReference>
<feature type="domain" description="STAS" evidence="5">
    <location>
        <begin position="283"/>
        <end position="394"/>
    </location>
</feature>
<dbReference type="PANTHER" id="PTHR33745:SF3">
    <property type="entry name" value="RSBT CO-ANTAGONIST PROTEIN RSBRC"/>
    <property type="match status" value="1"/>
</dbReference>
<dbReference type="InterPro" id="IPR001789">
    <property type="entry name" value="Sig_transdc_resp-reg_receiver"/>
</dbReference>
<reference evidence="6 7" key="1">
    <citation type="submission" date="2014-02" db="EMBL/GenBank/DDBJ databases">
        <title>The small core and large imbalanced accessory genome model reveals a collaborative survival strategy of Sorangium cellulosum strains in nature.</title>
        <authorList>
            <person name="Han K."/>
            <person name="Peng R."/>
            <person name="Blom J."/>
            <person name="Li Y.-Z."/>
        </authorList>
    </citation>
    <scope>NUCLEOTIDE SEQUENCE [LARGE SCALE GENOMIC DNA]</scope>
    <source>
        <strain evidence="6 7">So0157-18</strain>
    </source>
</reference>
<dbReference type="InterPro" id="IPR001610">
    <property type="entry name" value="PAC"/>
</dbReference>
<dbReference type="Proteomes" id="UP000075604">
    <property type="component" value="Unassembled WGS sequence"/>
</dbReference>
<dbReference type="CDD" id="cd00156">
    <property type="entry name" value="REC"/>
    <property type="match status" value="1"/>
</dbReference>
<evidence type="ECO:0000259" key="3">
    <source>
        <dbReference type="PROSITE" id="PS50110"/>
    </source>
</evidence>
<protein>
    <recommendedName>
        <fullName evidence="8">Anti-anti-sigma factor</fullName>
    </recommendedName>
</protein>
<dbReference type="Pfam" id="PF01740">
    <property type="entry name" value="STAS"/>
    <property type="match status" value="1"/>
</dbReference>
<evidence type="ECO:0000313" key="6">
    <source>
        <dbReference type="EMBL" id="KYF54998.1"/>
    </source>
</evidence>
<dbReference type="AlphaFoldDB" id="A0A150PHS4"/>
<dbReference type="CDD" id="cd07041">
    <property type="entry name" value="STAS_RsbR_RsbS_like"/>
    <property type="match status" value="1"/>
</dbReference>
<dbReference type="InterPro" id="IPR002645">
    <property type="entry name" value="STAS_dom"/>
</dbReference>
<dbReference type="SUPFAM" id="SSF52172">
    <property type="entry name" value="CheY-like"/>
    <property type="match status" value="1"/>
</dbReference>
<dbReference type="InterPro" id="IPR036513">
    <property type="entry name" value="STAS_dom_sf"/>
</dbReference>
<comment type="caution">
    <text evidence="6">The sequence shown here is derived from an EMBL/GenBank/DDBJ whole genome shotgun (WGS) entry which is preliminary data.</text>
</comment>
<dbReference type="Gene3D" id="3.30.750.24">
    <property type="entry name" value="STAS domain"/>
    <property type="match status" value="1"/>
</dbReference>
<evidence type="ECO:0000256" key="1">
    <source>
        <dbReference type="ARBA" id="ARBA00022553"/>
    </source>
</evidence>
<dbReference type="PANTHER" id="PTHR33745">
    <property type="entry name" value="RSBT ANTAGONIST PROTEIN RSBS-RELATED"/>
    <property type="match status" value="1"/>
</dbReference>
<dbReference type="SUPFAM" id="SSF55785">
    <property type="entry name" value="PYP-like sensor domain (PAS domain)"/>
    <property type="match status" value="1"/>
</dbReference>
<evidence type="ECO:0000256" key="2">
    <source>
        <dbReference type="PROSITE-ProRule" id="PRU00169"/>
    </source>
</evidence>
<dbReference type="Gene3D" id="3.40.50.2300">
    <property type="match status" value="1"/>
</dbReference>
<dbReference type="PROSITE" id="PS50113">
    <property type="entry name" value="PAC"/>
    <property type="match status" value="1"/>
</dbReference>